<name>A0ABY5MN41_9HYPH</name>
<evidence type="ECO:0000313" key="2">
    <source>
        <dbReference type="Proteomes" id="UP001342418"/>
    </source>
</evidence>
<evidence type="ECO:0008006" key="3">
    <source>
        <dbReference type="Google" id="ProtNLM"/>
    </source>
</evidence>
<keyword evidence="2" id="KW-1185">Reference proteome</keyword>
<sequence length="63" mass="7742">MNECISRRESDTSRLWHFLRLLKMPRLRRRKTRILDPRDLPPHLLRDIGLCDAKPSKSIKWYR</sequence>
<reference evidence="1 2" key="1">
    <citation type="submission" date="2018-07" db="EMBL/GenBank/DDBJ databases">
        <title>Genome sequence of Nitratireductor thuwali#1536.</title>
        <authorList>
            <person name="Michoud G."/>
            <person name="Merlino G."/>
            <person name="Sefrji F.O."/>
            <person name="Daffonchio D."/>
        </authorList>
    </citation>
    <scope>NUCLEOTIDE SEQUENCE [LARGE SCALE GENOMIC DNA]</scope>
    <source>
        <strain evidence="2">Nit1536</strain>
    </source>
</reference>
<organism evidence="1 2">
    <name type="scientific">Nitratireductor thuwali</name>
    <dbReference type="NCBI Taxonomy" id="2267699"/>
    <lineage>
        <taxon>Bacteria</taxon>
        <taxon>Pseudomonadati</taxon>
        <taxon>Pseudomonadota</taxon>
        <taxon>Alphaproteobacteria</taxon>
        <taxon>Hyphomicrobiales</taxon>
        <taxon>Phyllobacteriaceae</taxon>
        <taxon>Nitratireductor</taxon>
    </lineage>
</organism>
<gene>
    <name evidence="1" type="ORF">NTH_03717</name>
</gene>
<dbReference type="Proteomes" id="UP001342418">
    <property type="component" value="Chromosome"/>
</dbReference>
<accession>A0ABY5MN41</accession>
<protein>
    <recommendedName>
        <fullName evidence="3">DUF1127 domain-containing protein</fullName>
    </recommendedName>
</protein>
<proteinExistence type="predicted"/>
<dbReference type="EMBL" id="CP030941">
    <property type="protein sequence ID" value="UUP19222.1"/>
    <property type="molecule type" value="Genomic_DNA"/>
</dbReference>
<evidence type="ECO:0000313" key="1">
    <source>
        <dbReference type="EMBL" id="UUP19222.1"/>
    </source>
</evidence>